<proteinExistence type="predicted"/>
<reference evidence="2" key="1">
    <citation type="journal article" date="2023" name="Front. Plant Sci.">
        <title>Chromosomal-level genome assembly of Melastoma candidum provides insights into trichome evolution.</title>
        <authorList>
            <person name="Zhong Y."/>
            <person name="Wu W."/>
            <person name="Sun C."/>
            <person name="Zou P."/>
            <person name="Liu Y."/>
            <person name="Dai S."/>
            <person name="Zhou R."/>
        </authorList>
    </citation>
    <scope>NUCLEOTIDE SEQUENCE [LARGE SCALE GENOMIC DNA]</scope>
</reference>
<protein>
    <submittedName>
        <fullName evidence="1">Uncharacterized protein</fullName>
    </submittedName>
</protein>
<sequence length="407" mass="46379">MKKPDRRPVFALSLLLVAVATLALASRVYFVCCYFQGYKVGGLVEGLVPPELGGVSNFNSTLLRMASYHSWDAKLGHNIKEILRGVIGFKTWFRAFNIWRRFTNFPGVELQDPTSSGCTVLSPTINNPKFNRFCFDVRWNLDEWMRKMRFDDNIMLDLVKLVKRPLDAHIRGGAGLGSERKYESCAVVGNSGILSEKEYGELIDGHELVIRLNNAMIGGFQRSVGSKTGISFVNSHIMHLCTIKSESCECHPYGNDVPIVMYICHPYHLLDYTACNSTYKSPVLITDPSFDVLCARIVKYYSLKRFAEENPGRNLMEWDGVHHEPFFHYSSGMQAVMLAVGICDRVSLFGFGKSNTSRHHYHTNQTKELSLHDFAAEQDLFRDLVERPRSIPFVSEKFEFPRVTIYR</sequence>
<dbReference type="EMBL" id="CM042883">
    <property type="protein sequence ID" value="KAI4373584.1"/>
    <property type="molecule type" value="Genomic_DNA"/>
</dbReference>
<evidence type="ECO:0000313" key="1">
    <source>
        <dbReference type="EMBL" id="KAI4373584.1"/>
    </source>
</evidence>
<comment type="caution">
    <text evidence="1">The sequence shown here is derived from an EMBL/GenBank/DDBJ whole genome shotgun (WGS) entry which is preliminary data.</text>
</comment>
<accession>A0ACB9R3X5</accession>
<name>A0ACB9R3X5_9MYRT</name>
<keyword evidence="2" id="KW-1185">Reference proteome</keyword>
<gene>
    <name evidence="1" type="ORF">MLD38_011697</name>
</gene>
<organism evidence="1 2">
    <name type="scientific">Melastoma candidum</name>
    <dbReference type="NCBI Taxonomy" id="119954"/>
    <lineage>
        <taxon>Eukaryota</taxon>
        <taxon>Viridiplantae</taxon>
        <taxon>Streptophyta</taxon>
        <taxon>Embryophyta</taxon>
        <taxon>Tracheophyta</taxon>
        <taxon>Spermatophyta</taxon>
        <taxon>Magnoliopsida</taxon>
        <taxon>eudicotyledons</taxon>
        <taxon>Gunneridae</taxon>
        <taxon>Pentapetalae</taxon>
        <taxon>rosids</taxon>
        <taxon>malvids</taxon>
        <taxon>Myrtales</taxon>
        <taxon>Melastomataceae</taxon>
        <taxon>Melastomatoideae</taxon>
        <taxon>Melastomateae</taxon>
        <taxon>Melastoma</taxon>
    </lineage>
</organism>
<dbReference type="Proteomes" id="UP001057402">
    <property type="component" value="Chromosome 4"/>
</dbReference>
<evidence type="ECO:0000313" key="2">
    <source>
        <dbReference type="Proteomes" id="UP001057402"/>
    </source>
</evidence>